<dbReference type="VEuPathDB" id="TriTrypDB:LdCL_270032700"/>
<dbReference type="SUPFAM" id="SSF50978">
    <property type="entry name" value="WD40 repeat-like"/>
    <property type="match status" value="1"/>
</dbReference>
<comment type="similarity">
    <text evidence="4 19">Belongs to the WD repeat PRP19 family.</text>
</comment>
<evidence type="ECO:0000256" key="16">
    <source>
        <dbReference type="ARBA" id="ARBA00023204"/>
    </source>
</evidence>
<dbReference type="PROSITE" id="PS00678">
    <property type="entry name" value="WD_REPEATS_1"/>
    <property type="match status" value="1"/>
</dbReference>
<dbReference type="InterPro" id="IPR013083">
    <property type="entry name" value="Znf_RING/FYVE/PHD"/>
</dbReference>
<proteinExistence type="inferred from homology"/>
<keyword evidence="11" id="KW-0677">Repeat</keyword>
<protein>
    <recommendedName>
        <fullName evidence="6 19">Pre-mRNA-processing factor 19</fullName>
        <ecNumber evidence="5 19">2.3.2.27</ecNumber>
    </recommendedName>
</protein>
<feature type="region of interest" description="Disordered" evidence="20">
    <location>
        <begin position="125"/>
        <end position="146"/>
    </location>
</feature>
<dbReference type="InterPro" id="IPR036322">
    <property type="entry name" value="WD40_repeat_dom_sf"/>
</dbReference>
<dbReference type="GO" id="GO:0005737">
    <property type="term" value="C:cytoplasm"/>
    <property type="evidence" value="ECO:0007669"/>
    <property type="project" value="TreeGrafter"/>
</dbReference>
<evidence type="ECO:0000256" key="14">
    <source>
        <dbReference type="ARBA" id="ARBA00022980"/>
    </source>
</evidence>
<evidence type="ECO:0000256" key="10">
    <source>
        <dbReference type="ARBA" id="ARBA00022728"/>
    </source>
</evidence>
<comment type="pathway">
    <text evidence="3 19">Protein modification; protein ubiquitination.</text>
</comment>
<comment type="caution">
    <text evidence="22">The sequence shown here is derived from an EMBL/GenBank/DDBJ whole genome shotgun (WGS) entry which is preliminary data.</text>
</comment>
<dbReference type="SMART" id="SM00504">
    <property type="entry name" value="Ubox"/>
    <property type="match status" value="1"/>
</dbReference>
<feature type="repeat" description="WD" evidence="18">
    <location>
        <begin position="206"/>
        <end position="246"/>
    </location>
</feature>
<evidence type="ECO:0000256" key="13">
    <source>
        <dbReference type="ARBA" id="ARBA00022786"/>
    </source>
</evidence>
<dbReference type="InterPro" id="IPR013915">
    <property type="entry name" value="Prp19_cc"/>
</dbReference>
<dbReference type="CDD" id="cd16656">
    <property type="entry name" value="RING-Ubox_PRP19"/>
    <property type="match status" value="1"/>
</dbReference>
<dbReference type="VEuPathDB" id="TriTrypDB:LdBPK_272430.1"/>
<evidence type="ECO:0000256" key="17">
    <source>
        <dbReference type="ARBA" id="ARBA00023242"/>
    </source>
</evidence>
<keyword evidence="10 19" id="KW-0747">Spliceosome</keyword>
<evidence type="ECO:0000256" key="4">
    <source>
        <dbReference type="ARBA" id="ARBA00006388"/>
    </source>
</evidence>
<dbReference type="VEuPathDB" id="TriTrypDB:LDHU3_27.3670"/>
<reference evidence="23" key="1">
    <citation type="submission" date="2019-02" db="EMBL/GenBank/DDBJ databases">
        <title>FDA dAtabase for Regulatory Grade micrObial Sequences (FDA-ARGOS): Supporting development and validation of Infectious Disease Dx tests.</title>
        <authorList>
            <person name="Duncan R."/>
            <person name="Fisher C."/>
            <person name="Tallon L."/>
            <person name="Sadzewicz L."/>
            <person name="Sengamalay N."/>
            <person name="Ott S."/>
            <person name="Godinez A."/>
            <person name="Nagaraj S."/>
            <person name="Vavikolanu K."/>
            <person name="Vyas G."/>
            <person name="Nadendla S."/>
            <person name="Aluvathingal J."/>
            <person name="Sichtig H."/>
        </authorList>
    </citation>
    <scope>NUCLEOTIDE SEQUENCE [LARGE SCALE GENOMIC DNA]</scope>
    <source>
        <strain evidence="23">FDAARGOS_360</strain>
    </source>
</reference>
<dbReference type="EMBL" id="RHLD01000016">
    <property type="protein sequence ID" value="TPP45939.1"/>
    <property type="molecule type" value="Genomic_DNA"/>
</dbReference>
<dbReference type="GO" id="GO:0000398">
    <property type="term" value="P:mRNA splicing, via spliceosome"/>
    <property type="evidence" value="ECO:0007669"/>
    <property type="project" value="InterPro"/>
</dbReference>
<comment type="subcellular location">
    <subcellularLocation>
        <location evidence="2 19">Nucleus</location>
    </subcellularLocation>
</comment>
<evidence type="ECO:0000256" key="7">
    <source>
        <dbReference type="ARBA" id="ARBA00022574"/>
    </source>
</evidence>
<feature type="domain" description="U-box" evidence="21">
    <location>
        <begin position="1"/>
        <end position="66"/>
    </location>
</feature>
<gene>
    <name evidence="22" type="ORF">CGC20_32110</name>
</gene>
<dbReference type="PANTHER" id="PTHR43995">
    <property type="entry name" value="PRE-MRNA-PROCESSING FACTOR 19"/>
    <property type="match status" value="1"/>
</dbReference>
<keyword evidence="9 19" id="KW-0808">Transferase</keyword>
<evidence type="ECO:0000256" key="18">
    <source>
        <dbReference type="PROSITE-ProRule" id="PRU00221"/>
    </source>
</evidence>
<dbReference type="UniPathway" id="UPA00143"/>
<dbReference type="GO" id="GO:0006281">
    <property type="term" value="P:DNA repair"/>
    <property type="evidence" value="ECO:0007669"/>
    <property type="project" value="UniProtKB-KW"/>
</dbReference>
<organism evidence="22 23">
    <name type="scientific">Leishmania donovani</name>
    <dbReference type="NCBI Taxonomy" id="5661"/>
    <lineage>
        <taxon>Eukaryota</taxon>
        <taxon>Discoba</taxon>
        <taxon>Euglenozoa</taxon>
        <taxon>Kinetoplastea</taxon>
        <taxon>Metakinetoplastina</taxon>
        <taxon>Trypanosomatida</taxon>
        <taxon>Trypanosomatidae</taxon>
        <taxon>Leishmaniinae</taxon>
        <taxon>Leishmania</taxon>
    </lineage>
</organism>
<dbReference type="InterPro" id="IPR001680">
    <property type="entry name" value="WD40_rpt"/>
</dbReference>
<dbReference type="GO" id="GO:0071006">
    <property type="term" value="C:U2-type catalytic step 1 spliceosome"/>
    <property type="evidence" value="ECO:0007669"/>
    <property type="project" value="TreeGrafter"/>
</dbReference>
<evidence type="ECO:0000256" key="20">
    <source>
        <dbReference type="SAM" id="MobiDB-lite"/>
    </source>
</evidence>
<dbReference type="PROSITE" id="PS50082">
    <property type="entry name" value="WD_REPEATS_2"/>
    <property type="match status" value="1"/>
</dbReference>
<dbReference type="GO" id="GO:0070534">
    <property type="term" value="P:protein K63-linked ubiquitination"/>
    <property type="evidence" value="ECO:0007669"/>
    <property type="project" value="UniProtKB-UniRule"/>
</dbReference>
<evidence type="ECO:0000256" key="5">
    <source>
        <dbReference type="ARBA" id="ARBA00012483"/>
    </source>
</evidence>
<name>A0A504XFD7_LEIDO</name>
<dbReference type="SMART" id="SM00320">
    <property type="entry name" value="WD40"/>
    <property type="match status" value="5"/>
</dbReference>
<evidence type="ECO:0000256" key="1">
    <source>
        <dbReference type="ARBA" id="ARBA00000900"/>
    </source>
</evidence>
<accession>A0A504XFD7</accession>
<dbReference type="Gene3D" id="2.130.10.10">
    <property type="entry name" value="YVTN repeat-like/Quinoprotein amine dehydrogenase"/>
    <property type="match status" value="1"/>
</dbReference>
<dbReference type="FunFam" id="2.130.10.10:FF:001772">
    <property type="entry name" value="WD-repeat protein"/>
    <property type="match status" value="1"/>
</dbReference>
<dbReference type="InterPro" id="IPR019775">
    <property type="entry name" value="WD40_repeat_CS"/>
</dbReference>
<dbReference type="InterPro" id="IPR003613">
    <property type="entry name" value="Ubox_domain"/>
</dbReference>
<dbReference type="InterPro" id="IPR038959">
    <property type="entry name" value="Prp19"/>
</dbReference>
<comment type="function">
    <text evidence="19">Ubiquitin-protein ligase which is mainly involved pre-mRNA splicing and DNA repair. Required for pre-mRNA splicing as component of the spliceosome.</text>
</comment>
<dbReference type="SUPFAM" id="SSF57850">
    <property type="entry name" value="RING/U-box"/>
    <property type="match status" value="1"/>
</dbReference>
<evidence type="ECO:0000256" key="15">
    <source>
        <dbReference type="ARBA" id="ARBA00023187"/>
    </source>
</evidence>
<keyword evidence="16 19" id="KW-0234">DNA repair</keyword>
<keyword evidence="14" id="KW-0689">Ribosomal protein</keyword>
<keyword evidence="17 19" id="KW-0539">Nucleus</keyword>
<dbReference type="InterPro" id="IPR015943">
    <property type="entry name" value="WD40/YVTN_repeat-like_dom_sf"/>
</dbReference>
<evidence type="ECO:0000256" key="8">
    <source>
        <dbReference type="ARBA" id="ARBA00022664"/>
    </source>
</evidence>
<evidence type="ECO:0000259" key="21">
    <source>
        <dbReference type="SMART" id="SM00504"/>
    </source>
</evidence>
<keyword evidence="7 18" id="KW-0853">WD repeat</keyword>
<keyword evidence="15 19" id="KW-0508">mRNA splicing</keyword>
<dbReference type="GO" id="GO:0005840">
    <property type="term" value="C:ribosome"/>
    <property type="evidence" value="ECO:0007669"/>
    <property type="project" value="UniProtKB-KW"/>
</dbReference>
<evidence type="ECO:0000256" key="3">
    <source>
        <dbReference type="ARBA" id="ARBA00004906"/>
    </source>
</evidence>
<evidence type="ECO:0000256" key="19">
    <source>
        <dbReference type="RuleBase" id="RU367101"/>
    </source>
</evidence>
<dbReference type="EC" id="2.3.2.27" evidence="5 19"/>
<dbReference type="FunFam" id="3.30.40.10:FF:000027">
    <property type="entry name" value="Pre-mRNA-processing factor 19, putative"/>
    <property type="match status" value="1"/>
</dbReference>
<dbReference type="InterPro" id="IPR055340">
    <property type="entry name" value="RING-Ubox_PRP19"/>
</dbReference>
<keyword evidence="14" id="KW-0687">Ribonucleoprotein</keyword>
<dbReference type="GO" id="GO:0000974">
    <property type="term" value="C:Prp19 complex"/>
    <property type="evidence" value="ECO:0007669"/>
    <property type="project" value="UniProtKB-UniRule"/>
</dbReference>
<evidence type="ECO:0000313" key="22">
    <source>
        <dbReference type="EMBL" id="TPP45939.1"/>
    </source>
</evidence>
<evidence type="ECO:0000256" key="2">
    <source>
        <dbReference type="ARBA" id="ARBA00004123"/>
    </source>
</evidence>
<dbReference type="Pfam" id="PF00400">
    <property type="entry name" value="WD40"/>
    <property type="match status" value="3"/>
</dbReference>
<keyword evidence="8 19" id="KW-0507">mRNA processing</keyword>
<evidence type="ECO:0000313" key="23">
    <source>
        <dbReference type="Proteomes" id="UP000318821"/>
    </source>
</evidence>
<keyword evidence="12 19" id="KW-0227">DNA damage</keyword>
<dbReference type="PANTHER" id="PTHR43995:SF1">
    <property type="entry name" value="PRE-MRNA-PROCESSING FACTOR 19"/>
    <property type="match status" value="1"/>
</dbReference>
<keyword evidence="13 19" id="KW-0833">Ubl conjugation pathway</keyword>
<dbReference type="GO" id="GO:0061630">
    <property type="term" value="F:ubiquitin protein ligase activity"/>
    <property type="evidence" value="ECO:0007669"/>
    <property type="project" value="UniProtKB-UniRule"/>
</dbReference>
<evidence type="ECO:0000256" key="6">
    <source>
        <dbReference type="ARBA" id="ARBA00015618"/>
    </source>
</evidence>
<dbReference type="Proteomes" id="UP000318821">
    <property type="component" value="Unassembled WGS sequence"/>
</dbReference>
<comment type="subunit">
    <text evidence="19">Homotetramer.</text>
</comment>
<evidence type="ECO:0000256" key="9">
    <source>
        <dbReference type="ARBA" id="ARBA00022679"/>
    </source>
</evidence>
<comment type="catalytic activity">
    <reaction evidence="1 19">
        <text>S-ubiquitinyl-[E2 ubiquitin-conjugating enzyme]-L-cysteine + [acceptor protein]-L-lysine = [E2 ubiquitin-conjugating enzyme]-L-cysteine + N(6)-ubiquitinyl-[acceptor protein]-L-lysine.</text>
        <dbReference type="EC" id="2.3.2.27"/>
    </reaction>
</comment>
<sequence length="472" mass="48569">MLRCNISQRVPTHPVVSVKSGLVFERSLVEKYVDEHGRCPVTGDPLRKEDLITAQGAAPDASIASSGSLGAASVPTLLERLQVEWEGVALEQFSLRQQETDKGPAVVVVPAPVLRRMDAVEAAERQARKQRKAAAGSATATPSQLMEEAEWVATSSSSASASSARSAVRVAAAADASSSGVFVSAVTGDHAIVRYSPDGFSEEARGVGHTAAVHTLASQPGDILLSAAEDLTVRVWSTKGAALTVMHTLRYASGVAAMSQRTVGGAYMLCGAADGVLTLSDLESGAHVVATAPLTLDTTSGALTCVELHPYASLAAVAFQPTELQLWDAREMRADTFISHVRGTAARTHICSASFSADCVSLAAGLTDGSVNVWDLRQVLAPVAVLPPSADAVPATVRYAPDGRSLVVGGHGVALYDCARLSASSTAVEAVATAGLKASAVCDVCWTTSGTDVLCGSVDGVVRLYSTAAGAT</sequence>
<dbReference type="Gene3D" id="3.30.40.10">
    <property type="entry name" value="Zinc/RING finger domain, C3HC4 (zinc finger)"/>
    <property type="match status" value="1"/>
</dbReference>
<evidence type="ECO:0000256" key="11">
    <source>
        <dbReference type="ARBA" id="ARBA00022737"/>
    </source>
</evidence>
<dbReference type="AlphaFoldDB" id="A0A504XFD7"/>
<dbReference type="Pfam" id="PF08606">
    <property type="entry name" value="Prp19"/>
    <property type="match status" value="1"/>
</dbReference>
<evidence type="ECO:0000256" key="12">
    <source>
        <dbReference type="ARBA" id="ARBA00022763"/>
    </source>
</evidence>